<proteinExistence type="predicted"/>
<dbReference type="EMBL" id="JAESVB010000002">
    <property type="protein sequence ID" value="MCB8874654.1"/>
    <property type="molecule type" value="Genomic_DNA"/>
</dbReference>
<sequence length="529" mass="57475">MGGTGLFQTLGRIAATRRNSLLCAVVLALGCATRLYHIGSMPYWLDEVTTVHRSSLSFGAMVHDSLVAHHLPSYFWIASLSGAYGLGESVLRLPSAIFGGATAAMLYIIGMRAGGWKAGLVAGLLMALSPLQVQYGQEARSYTFVMLMMAMGLWGLVEIARDPRAATLPFRSPGARLFPWVIYTLGTLGALQVLSTAFFWLISANVAAIAVGLDPAVDRRRFWWRWGIAQAIILGLTLPWFMAMAVATRGNMGSGTDWVPAMTLHSFTSTLGSLYFMRISRLISFHLFPVVVPGFGALLLAFGLLGVVYLRRAGGQRRLASVAPTMLYALLAVAIVPPLLILLISIGKPLWMPRYLLWSAVPFFVFVGLGVAVLPGRWLPLSTVTAIALLASVNLVPYYQSETKPRWDLASRDLVNILEPGDMILVPDRGPITIMNFFLARDGQSIPDDLWTRDIFKAAVHVQDGGRVWVVEGKVGQADHTPPKSYNAILAPLGSPIAVLPEGDLITFKLFDRSPDESLIAQGDAAPRL</sequence>
<keyword evidence="7 8" id="KW-0472">Membrane</keyword>
<feature type="transmembrane region" description="Helical" evidence="8">
    <location>
        <begin position="322"/>
        <end position="343"/>
    </location>
</feature>
<feature type="transmembrane region" description="Helical" evidence="8">
    <location>
        <begin position="355"/>
        <end position="374"/>
    </location>
</feature>
<evidence type="ECO:0000256" key="2">
    <source>
        <dbReference type="ARBA" id="ARBA00022475"/>
    </source>
</evidence>
<dbReference type="InterPro" id="IPR050297">
    <property type="entry name" value="LipidA_mod_glycosyltrf_83"/>
</dbReference>
<evidence type="ECO:0000256" key="6">
    <source>
        <dbReference type="ARBA" id="ARBA00022989"/>
    </source>
</evidence>
<feature type="transmembrane region" description="Helical" evidence="8">
    <location>
        <begin position="288"/>
        <end position="310"/>
    </location>
</feature>
<evidence type="ECO:0000256" key="7">
    <source>
        <dbReference type="ARBA" id="ARBA00023136"/>
    </source>
</evidence>
<evidence type="ECO:0000256" key="4">
    <source>
        <dbReference type="ARBA" id="ARBA00022679"/>
    </source>
</evidence>
<dbReference type="GO" id="GO:0016763">
    <property type="term" value="F:pentosyltransferase activity"/>
    <property type="evidence" value="ECO:0007669"/>
    <property type="project" value="TreeGrafter"/>
</dbReference>
<feature type="domain" description="Glycosyltransferase RgtA/B/C/D-like" evidence="9">
    <location>
        <begin position="70"/>
        <end position="165"/>
    </location>
</feature>
<dbReference type="PANTHER" id="PTHR33908:SF3">
    <property type="entry name" value="UNDECAPRENYL PHOSPHATE-ALPHA-4-AMINO-4-DEOXY-L-ARABINOSE ARABINOSYL TRANSFERASE"/>
    <property type="match status" value="1"/>
</dbReference>
<dbReference type="Pfam" id="PF13231">
    <property type="entry name" value="PMT_2"/>
    <property type="match status" value="1"/>
</dbReference>
<dbReference type="GO" id="GO:0009103">
    <property type="term" value="P:lipopolysaccharide biosynthetic process"/>
    <property type="evidence" value="ECO:0007669"/>
    <property type="project" value="UniProtKB-ARBA"/>
</dbReference>
<evidence type="ECO:0000313" key="10">
    <source>
        <dbReference type="EMBL" id="MCB8874654.1"/>
    </source>
</evidence>
<comment type="subcellular location">
    <subcellularLocation>
        <location evidence="1">Cell membrane</location>
        <topology evidence="1">Multi-pass membrane protein</topology>
    </subcellularLocation>
</comment>
<protein>
    <submittedName>
        <fullName evidence="10">Glycosyltransferase family 39 protein</fullName>
    </submittedName>
</protein>
<evidence type="ECO:0000256" key="1">
    <source>
        <dbReference type="ARBA" id="ARBA00004651"/>
    </source>
</evidence>
<feature type="transmembrane region" description="Helical" evidence="8">
    <location>
        <begin position="21"/>
        <end position="45"/>
    </location>
</feature>
<dbReference type="Proteomes" id="UP000708298">
    <property type="component" value="Unassembled WGS sequence"/>
</dbReference>
<feature type="transmembrane region" description="Helical" evidence="8">
    <location>
        <begin position="223"/>
        <end position="246"/>
    </location>
</feature>
<gene>
    <name evidence="10" type="ORF">ASILVAE211_05620</name>
</gene>
<evidence type="ECO:0000256" key="8">
    <source>
        <dbReference type="SAM" id="Phobius"/>
    </source>
</evidence>
<accession>A0A963YPI9</accession>
<comment type="caution">
    <text evidence="10">The sequence shown here is derived from an EMBL/GenBank/DDBJ whole genome shotgun (WGS) entry which is preliminary data.</text>
</comment>
<dbReference type="PANTHER" id="PTHR33908">
    <property type="entry name" value="MANNOSYLTRANSFERASE YKCB-RELATED"/>
    <property type="match status" value="1"/>
</dbReference>
<keyword evidence="11" id="KW-1185">Reference proteome</keyword>
<dbReference type="GO" id="GO:0005886">
    <property type="term" value="C:plasma membrane"/>
    <property type="evidence" value="ECO:0007669"/>
    <property type="project" value="UniProtKB-SubCell"/>
</dbReference>
<keyword evidence="5 8" id="KW-0812">Transmembrane</keyword>
<evidence type="ECO:0000259" key="9">
    <source>
        <dbReference type="Pfam" id="PF13231"/>
    </source>
</evidence>
<dbReference type="InterPro" id="IPR038731">
    <property type="entry name" value="RgtA/B/C-like"/>
</dbReference>
<feature type="transmembrane region" description="Helical" evidence="8">
    <location>
        <begin position="93"/>
        <end position="110"/>
    </location>
</feature>
<keyword evidence="6 8" id="KW-1133">Transmembrane helix</keyword>
<reference evidence="10" key="2">
    <citation type="submission" date="2021-01" db="EMBL/GenBank/DDBJ databases">
        <authorList>
            <person name="Mieszkin S."/>
            <person name="Pouder E."/>
            <person name="Alain K."/>
        </authorList>
    </citation>
    <scope>NUCLEOTIDE SEQUENCE</scope>
    <source>
        <strain evidence="10">HW T2.11</strain>
    </source>
</reference>
<feature type="transmembrane region" description="Helical" evidence="8">
    <location>
        <begin position="142"/>
        <end position="160"/>
    </location>
</feature>
<dbReference type="AlphaFoldDB" id="A0A963YPI9"/>
<evidence type="ECO:0000313" key="11">
    <source>
        <dbReference type="Proteomes" id="UP000708298"/>
    </source>
</evidence>
<dbReference type="GO" id="GO:0010041">
    <property type="term" value="P:response to iron(III) ion"/>
    <property type="evidence" value="ECO:0007669"/>
    <property type="project" value="TreeGrafter"/>
</dbReference>
<dbReference type="RefSeq" id="WP_227320320.1">
    <property type="nucleotide sequence ID" value="NZ_JAESVB010000002.1"/>
</dbReference>
<keyword evidence="4" id="KW-0808">Transferase</keyword>
<reference evidence="10" key="1">
    <citation type="journal article" date="2021" name="Microorganisms">
        <title>Acidisoma silvae sp. nov. and Acidisomacellulosilytica sp. nov., Two Acidophilic Bacteria Isolated from Decaying Wood, Hydrolyzing Cellulose and Producing Poly-3-hydroxybutyrate.</title>
        <authorList>
            <person name="Mieszkin S."/>
            <person name="Pouder E."/>
            <person name="Uroz S."/>
            <person name="Simon-Colin C."/>
            <person name="Alain K."/>
        </authorList>
    </citation>
    <scope>NUCLEOTIDE SEQUENCE</scope>
    <source>
        <strain evidence="10">HW T2.11</strain>
    </source>
</reference>
<feature type="transmembrane region" description="Helical" evidence="8">
    <location>
        <begin position="380"/>
        <end position="399"/>
    </location>
</feature>
<feature type="transmembrane region" description="Helical" evidence="8">
    <location>
        <begin position="258"/>
        <end position="276"/>
    </location>
</feature>
<organism evidence="10 11">
    <name type="scientific">Acidisoma silvae</name>
    <dbReference type="NCBI Taxonomy" id="2802396"/>
    <lineage>
        <taxon>Bacteria</taxon>
        <taxon>Pseudomonadati</taxon>
        <taxon>Pseudomonadota</taxon>
        <taxon>Alphaproteobacteria</taxon>
        <taxon>Acetobacterales</taxon>
        <taxon>Acidocellaceae</taxon>
        <taxon>Acidisoma</taxon>
    </lineage>
</organism>
<evidence type="ECO:0000256" key="5">
    <source>
        <dbReference type="ARBA" id="ARBA00022692"/>
    </source>
</evidence>
<evidence type="ECO:0000256" key="3">
    <source>
        <dbReference type="ARBA" id="ARBA00022676"/>
    </source>
</evidence>
<name>A0A963YPI9_9PROT</name>
<keyword evidence="2" id="KW-1003">Cell membrane</keyword>
<keyword evidence="3" id="KW-0328">Glycosyltransferase</keyword>
<feature type="transmembrane region" description="Helical" evidence="8">
    <location>
        <begin position="180"/>
        <end position="202"/>
    </location>
</feature>